<dbReference type="Pfam" id="PF00814">
    <property type="entry name" value="TsaD"/>
    <property type="match status" value="3"/>
</dbReference>
<protein>
    <recommendedName>
        <fullName evidence="2">Gcp-like domain-containing protein</fullName>
    </recommendedName>
</protein>
<dbReference type="SUPFAM" id="SSF53067">
    <property type="entry name" value="Actin-like ATPase domain"/>
    <property type="match status" value="2"/>
</dbReference>
<keyword evidence="1" id="KW-0479">Metal-binding</keyword>
<dbReference type="GO" id="GO:0046872">
    <property type="term" value="F:metal ion binding"/>
    <property type="evidence" value="ECO:0007669"/>
    <property type="project" value="UniProtKB-KW"/>
</dbReference>
<dbReference type="InterPro" id="IPR017860">
    <property type="entry name" value="Peptidase_M22_CS"/>
</dbReference>
<comment type="subcellular location">
    <subcellularLocation>
        <location evidence="1">Mitochondrion</location>
    </subcellularLocation>
</comment>
<dbReference type="GO" id="GO:0005739">
    <property type="term" value="C:mitochondrion"/>
    <property type="evidence" value="ECO:0007669"/>
    <property type="project" value="UniProtKB-SubCell"/>
</dbReference>
<feature type="domain" description="Gcp-like" evidence="2">
    <location>
        <begin position="226"/>
        <end position="277"/>
    </location>
</feature>
<comment type="subunit">
    <text evidence="1">Homodimer.</text>
</comment>
<dbReference type="EMBL" id="KV745168">
    <property type="protein sequence ID" value="OCK76923.1"/>
    <property type="molecule type" value="Genomic_DNA"/>
</dbReference>
<comment type="catalytic activity">
    <reaction evidence="1">
        <text>L-threonylcarbamoyladenylate + adenosine(37) in tRNA = N(6)-L-threonylcarbamoyladenosine(37) in tRNA + AMP + H(+)</text>
        <dbReference type="Rhea" id="RHEA:37059"/>
        <dbReference type="Rhea" id="RHEA-COMP:10162"/>
        <dbReference type="Rhea" id="RHEA-COMP:10163"/>
        <dbReference type="ChEBI" id="CHEBI:15378"/>
        <dbReference type="ChEBI" id="CHEBI:73682"/>
        <dbReference type="ChEBI" id="CHEBI:74411"/>
        <dbReference type="ChEBI" id="CHEBI:74418"/>
        <dbReference type="ChEBI" id="CHEBI:456215"/>
        <dbReference type="EC" id="2.3.1.234"/>
    </reaction>
</comment>
<dbReference type="InterPro" id="IPR022450">
    <property type="entry name" value="TsaD"/>
</dbReference>
<evidence type="ECO:0000256" key="1">
    <source>
        <dbReference type="HAMAP-Rule" id="MF_03179"/>
    </source>
</evidence>
<keyword evidence="1" id="KW-0819">tRNA processing</keyword>
<dbReference type="InterPro" id="IPR043129">
    <property type="entry name" value="ATPase_NBD"/>
</dbReference>
<reference evidence="3 4" key="1">
    <citation type="journal article" date="2016" name="Nat. Commun.">
        <title>Ectomycorrhizal ecology is imprinted in the genome of the dominant symbiotic fungus Cenococcum geophilum.</title>
        <authorList>
            <consortium name="DOE Joint Genome Institute"/>
            <person name="Peter M."/>
            <person name="Kohler A."/>
            <person name="Ohm R.A."/>
            <person name="Kuo A."/>
            <person name="Krutzmann J."/>
            <person name="Morin E."/>
            <person name="Arend M."/>
            <person name="Barry K.W."/>
            <person name="Binder M."/>
            <person name="Choi C."/>
            <person name="Clum A."/>
            <person name="Copeland A."/>
            <person name="Grisel N."/>
            <person name="Haridas S."/>
            <person name="Kipfer T."/>
            <person name="LaButti K."/>
            <person name="Lindquist E."/>
            <person name="Lipzen A."/>
            <person name="Maire R."/>
            <person name="Meier B."/>
            <person name="Mihaltcheva S."/>
            <person name="Molinier V."/>
            <person name="Murat C."/>
            <person name="Poggeler S."/>
            <person name="Quandt C.A."/>
            <person name="Sperisen C."/>
            <person name="Tritt A."/>
            <person name="Tisserant E."/>
            <person name="Crous P.W."/>
            <person name="Henrissat B."/>
            <person name="Nehls U."/>
            <person name="Egli S."/>
            <person name="Spatafora J.W."/>
            <person name="Grigoriev I.V."/>
            <person name="Martin F.M."/>
        </authorList>
    </citation>
    <scope>NUCLEOTIDE SEQUENCE [LARGE SCALE GENOMIC DNA]</scope>
    <source>
        <strain evidence="3 4">CBS 459.81</strain>
    </source>
</reference>
<dbReference type="Gene3D" id="3.30.420.40">
    <property type="match status" value="2"/>
</dbReference>
<gene>
    <name evidence="3" type="ORF">K432DRAFT_132981</name>
</gene>
<evidence type="ECO:0000259" key="2">
    <source>
        <dbReference type="Pfam" id="PF00814"/>
    </source>
</evidence>
<comment type="similarity">
    <text evidence="1">Belongs to the KAE1 / TsaD family.</text>
</comment>
<dbReference type="InterPro" id="IPR000905">
    <property type="entry name" value="Gcp-like_dom"/>
</dbReference>
<keyword evidence="1" id="KW-0808">Transferase</keyword>
<feature type="domain" description="Gcp-like" evidence="2">
    <location>
        <begin position="145"/>
        <end position="194"/>
    </location>
</feature>
<feature type="domain" description="Gcp-like" evidence="2">
    <location>
        <begin position="332"/>
        <end position="517"/>
    </location>
</feature>
<dbReference type="PANTHER" id="PTHR11735:SF6">
    <property type="entry name" value="TRNA N6-ADENOSINE THREONYLCARBAMOYLTRANSFERASE, MITOCHONDRIAL"/>
    <property type="match status" value="1"/>
</dbReference>
<dbReference type="PANTHER" id="PTHR11735">
    <property type="entry name" value="TRNA N6-ADENOSINE THREONYLCARBAMOYLTRANSFERASE"/>
    <property type="match status" value="1"/>
</dbReference>
<dbReference type="HAMAP" id="MF_01445">
    <property type="entry name" value="TsaD"/>
    <property type="match status" value="1"/>
</dbReference>
<keyword evidence="1" id="KW-0496">Mitochondrion</keyword>
<dbReference type="GO" id="GO:0072670">
    <property type="term" value="P:mitochondrial tRNA threonylcarbamoyladenosine modification"/>
    <property type="evidence" value="ECO:0007669"/>
    <property type="project" value="TreeGrafter"/>
</dbReference>
<dbReference type="PROSITE" id="PS01016">
    <property type="entry name" value="GLYCOPROTEASE"/>
    <property type="match status" value="1"/>
</dbReference>
<evidence type="ECO:0000313" key="3">
    <source>
        <dbReference type="EMBL" id="OCK76923.1"/>
    </source>
</evidence>
<organism evidence="3 4">
    <name type="scientific">Lepidopterella palustris CBS 459.81</name>
    <dbReference type="NCBI Taxonomy" id="1314670"/>
    <lineage>
        <taxon>Eukaryota</taxon>
        <taxon>Fungi</taxon>
        <taxon>Dikarya</taxon>
        <taxon>Ascomycota</taxon>
        <taxon>Pezizomycotina</taxon>
        <taxon>Dothideomycetes</taxon>
        <taxon>Pleosporomycetidae</taxon>
        <taxon>Mytilinidiales</taxon>
        <taxon>Argynnaceae</taxon>
        <taxon>Lepidopterella</taxon>
    </lineage>
</organism>
<sequence length="551" mass="61180">MATLQHNLKCLRSYRPIVLTGIPRRPFHGSLPTVTLAIETSCDDTCVAVLEKRCQKETNLPRAILHFNKKITSDNSKYGGVHPLASLESHQESLASLIGEAIDHLPDDHHPFTDCHEIHQDRPDTVTFPVNEQRIWKRIWKRRRPDCISVTRGPGMRANLFTGLDMAKGLAVAWQIPLVGVHHMQAHALTPQLVSALQRIDEAKYEEKVALKKQEDPDFFEAIFNDPDYPFLSVLVSGGHTLVVQSTSLTDHAIIASTVDIAIGDCLDKIARTVLPNHLLQGSEGTMYGALLERFAFPHVKEPEKRVDNEVGEAESRAERGKSYPKYKTPYTMEDCTAQQYTKNETAASYDYTLPEMPENGASKRKTKWGWGFTPPLSNSAGGGKTKSLEFSFTGLVSAVDRVVRFPTDAKTGKAIPVEREANEVSIEERRFIAREAMTAAFEHLVSRIILALQQIEAGDPVLAEKMTAVVLSGGVAANGYLRHIVASMLTARGYPNMRIIFPPPSLCTDNAAMIAWAGIEMFQSGHTDELSIRALRKWPLDQLLTPTKGN</sequence>
<comment type="function">
    <text evidence="1">Required for the formation of a threonylcarbamoyl group on adenosine at position 37 (t(6)A37) in mitochondrial tRNAs that read codons beginning with adenine. Probably involved in the transfer of the threonylcarbamoyl moiety of threonylcarbamoyl-AMP (TC-AMP) to the N6 group of A37. Involved in mitochondrial genome maintenance.</text>
</comment>
<evidence type="ECO:0000313" key="4">
    <source>
        <dbReference type="Proteomes" id="UP000250266"/>
    </source>
</evidence>
<keyword evidence="1" id="KW-0012">Acyltransferase</keyword>
<dbReference type="Proteomes" id="UP000250266">
    <property type="component" value="Unassembled WGS sequence"/>
</dbReference>
<keyword evidence="4" id="KW-1185">Reference proteome</keyword>
<comment type="cofactor">
    <cofactor evidence="1">
        <name>a divalent metal cation</name>
        <dbReference type="ChEBI" id="CHEBI:60240"/>
    </cofactor>
    <text evidence="1">Binds 1 divalent metal cation per subunit.</text>
</comment>
<dbReference type="OrthoDB" id="10259622at2759"/>
<accession>A0A8E2JC21</accession>
<dbReference type="GO" id="GO:0061711">
    <property type="term" value="F:tRNA N(6)-L-threonylcarbamoyladenine synthase activity"/>
    <property type="evidence" value="ECO:0007669"/>
    <property type="project" value="UniProtKB-EC"/>
</dbReference>
<dbReference type="AlphaFoldDB" id="A0A8E2JC21"/>
<proteinExistence type="inferred from homology"/>
<name>A0A8E2JC21_9PEZI</name>